<name>A0A1D2NH06_ORCCI</name>
<dbReference type="EMBL" id="LJIJ01000050">
    <property type="protein sequence ID" value="ODN04246.1"/>
    <property type="molecule type" value="Genomic_DNA"/>
</dbReference>
<dbReference type="InterPro" id="IPR011333">
    <property type="entry name" value="SKP1/BTB/POZ_sf"/>
</dbReference>
<keyword evidence="4" id="KW-1185">Reference proteome</keyword>
<evidence type="ECO:0000259" key="2">
    <source>
        <dbReference type="PROSITE" id="PS50097"/>
    </source>
</evidence>
<dbReference type="SUPFAM" id="SSF54695">
    <property type="entry name" value="POZ domain"/>
    <property type="match status" value="2"/>
</dbReference>
<feature type="domain" description="BTB" evidence="2">
    <location>
        <begin position="145"/>
        <end position="211"/>
    </location>
</feature>
<proteinExistence type="predicted"/>
<dbReference type="SMART" id="SM00225">
    <property type="entry name" value="BTB"/>
    <property type="match status" value="2"/>
</dbReference>
<dbReference type="OMA" id="LYHIAPF"/>
<dbReference type="OrthoDB" id="2347980at2759"/>
<protein>
    <submittedName>
        <fullName evidence="3">BTB/POZ domain-containing protein 7</fullName>
    </submittedName>
</protein>
<evidence type="ECO:0000256" key="1">
    <source>
        <dbReference type="SAM" id="MobiDB-lite"/>
    </source>
</evidence>
<evidence type="ECO:0000313" key="3">
    <source>
        <dbReference type="EMBL" id="ODN04246.1"/>
    </source>
</evidence>
<dbReference type="Gene3D" id="1.25.40.420">
    <property type="match status" value="1"/>
</dbReference>
<gene>
    <name evidence="3" type="ORF">Ocin01_02447</name>
</gene>
<organism evidence="3 4">
    <name type="scientific">Orchesella cincta</name>
    <name type="common">Springtail</name>
    <name type="synonym">Podura cincta</name>
    <dbReference type="NCBI Taxonomy" id="48709"/>
    <lineage>
        <taxon>Eukaryota</taxon>
        <taxon>Metazoa</taxon>
        <taxon>Ecdysozoa</taxon>
        <taxon>Arthropoda</taxon>
        <taxon>Hexapoda</taxon>
        <taxon>Collembola</taxon>
        <taxon>Entomobryomorpha</taxon>
        <taxon>Entomobryoidea</taxon>
        <taxon>Orchesellidae</taxon>
        <taxon>Orchesellinae</taxon>
        <taxon>Orchesella</taxon>
    </lineage>
</organism>
<dbReference type="InterPro" id="IPR042345">
    <property type="entry name" value="Btbd7"/>
</dbReference>
<dbReference type="PROSITE" id="PS50097">
    <property type="entry name" value="BTB"/>
    <property type="match status" value="2"/>
</dbReference>
<feature type="compositionally biased region" description="Polar residues" evidence="1">
    <location>
        <begin position="471"/>
        <end position="493"/>
    </location>
</feature>
<dbReference type="PANTHER" id="PTHR16064:SF3">
    <property type="entry name" value="BTB_POZ DOMAIN-CONTAINING PROTEIN 7"/>
    <property type="match status" value="1"/>
</dbReference>
<sequence length="493" mass="56180">ARVRDDDEREGVVYPRGVFPSARATLRSDLADLLDFKWNSDVNLILPPAIFPAHKAILMQRSKYFRNLLNNTLNTVNVNVEDANVDIPTFSGLLRYLYTEEIPSNVVTSSQHDQHAHEHVVGTITRPSKPLESDLRDLLQTGKYSDIVLVLGDEQLPVHKPILAARSPFFRSLLQRRSNSKKIVLDDTVIPKRYARVILHCMYTDKVDLSLIEACRSGLSEVESLTFTGKVNPSGFEEAMELYQIGRFLEFDHLCVCSEDIIVEQLNHDSLPQILRWSSQSHGSAWVKRQALMYVQEEYLSLISTPSFLELDKTTLHEVVQSDFLQASEIEVLNSIIKWGEHQLIKRVEDREPNLVASTRDSVFRNNGGKAKRRNQARDHAFASDLHLNDGELRDIVFELIRTVRTDHIPLSNESLVNAVRRGLVSIPPTHMITEEKVNPWVNNLQCPNYIRPRLYTPYYEEAKSALRSRAGQQAQSNSTSVLTRTRSSHPPT</sequence>
<feature type="region of interest" description="Disordered" evidence="1">
    <location>
        <begin position="467"/>
        <end position="493"/>
    </location>
</feature>
<dbReference type="GO" id="GO:0061138">
    <property type="term" value="P:morphogenesis of a branching epithelium"/>
    <property type="evidence" value="ECO:0007669"/>
    <property type="project" value="InterPro"/>
</dbReference>
<dbReference type="Gene3D" id="3.30.710.10">
    <property type="entry name" value="Potassium Channel Kv1.1, Chain A"/>
    <property type="match status" value="2"/>
</dbReference>
<reference evidence="3 4" key="1">
    <citation type="journal article" date="2016" name="Genome Biol. Evol.">
        <title>Gene Family Evolution Reflects Adaptation to Soil Environmental Stressors in the Genome of the Collembolan Orchesella cincta.</title>
        <authorList>
            <person name="Faddeeva-Vakhrusheva A."/>
            <person name="Derks M.F."/>
            <person name="Anvar S.Y."/>
            <person name="Agamennone V."/>
            <person name="Suring W."/>
            <person name="Smit S."/>
            <person name="van Straalen N.M."/>
            <person name="Roelofs D."/>
        </authorList>
    </citation>
    <scope>NUCLEOTIDE SEQUENCE [LARGE SCALE GENOMIC DNA]</scope>
    <source>
        <tissue evidence="3">Mixed pool</tissue>
    </source>
</reference>
<dbReference type="Pfam" id="PF07707">
    <property type="entry name" value="BACK"/>
    <property type="match status" value="1"/>
</dbReference>
<feature type="non-terminal residue" evidence="3">
    <location>
        <position position="1"/>
    </location>
</feature>
<dbReference type="AlphaFoldDB" id="A0A1D2NH06"/>
<dbReference type="InterPro" id="IPR000210">
    <property type="entry name" value="BTB/POZ_dom"/>
</dbReference>
<feature type="non-terminal residue" evidence="3">
    <location>
        <position position="493"/>
    </location>
</feature>
<comment type="caution">
    <text evidence="3">The sequence shown here is derived from an EMBL/GenBank/DDBJ whole genome shotgun (WGS) entry which is preliminary data.</text>
</comment>
<dbReference type="InterPro" id="IPR011705">
    <property type="entry name" value="BACK"/>
</dbReference>
<dbReference type="Proteomes" id="UP000094527">
    <property type="component" value="Unassembled WGS sequence"/>
</dbReference>
<evidence type="ECO:0000313" key="4">
    <source>
        <dbReference type="Proteomes" id="UP000094527"/>
    </source>
</evidence>
<dbReference type="Pfam" id="PF00651">
    <property type="entry name" value="BTB"/>
    <property type="match status" value="2"/>
</dbReference>
<dbReference type="PANTHER" id="PTHR16064">
    <property type="entry name" value="BTB POZ DOMAIN CONTAINING 7"/>
    <property type="match status" value="1"/>
</dbReference>
<accession>A0A1D2NH06</accession>
<feature type="domain" description="BTB" evidence="2">
    <location>
        <begin position="40"/>
        <end position="106"/>
    </location>
</feature>
<dbReference type="SMART" id="SM00875">
    <property type="entry name" value="BACK"/>
    <property type="match status" value="1"/>
</dbReference>
<dbReference type="STRING" id="48709.A0A1D2NH06"/>